<gene>
    <name evidence="2" type="ORF">DAPPUDRAFT_301266</name>
</gene>
<keyword evidence="1" id="KW-0812">Transmembrane</keyword>
<dbReference type="Proteomes" id="UP000000305">
    <property type="component" value="Unassembled WGS sequence"/>
</dbReference>
<organism evidence="2 3">
    <name type="scientific">Daphnia pulex</name>
    <name type="common">Water flea</name>
    <dbReference type="NCBI Taxonomy" id="6669"/>
    <lineage>
        <taxon>Eukaryota</taxon>
        <taxon>Metazoa</taxon>
        <taxon>Ecdysozoa</taxon>
        <taxon>Arthropoda</taxon>
        <taxon>Crustacea</taxon>
        <taxon>Branchiopoda</taxon>
        <taxon>Diplostraca</taxon>
        <taxon>Cladocera</taxon>
        <taxon>Anomopoda</taxon>
        <taxon>Daphniidae</taxon>
        <taxon>Daphnia</taxon>
    </lineage>
</organism>
<sequence>MTLSIRQLKRLFMSAMTYWFRQVDLIKIKCELFLLFFNDFFLIISIKDFFLVRLVFFSFFWSFACADFYSKCKKACAPTSSYDCDFIFYCCSHFQACF</sequence>
<reference evidence="2 3" key="1">
    <citation type="journal article" date="2011" name="Science">
        <title>The ecoresponsive genome of Daphnia pulex.</title>
        <authorList>
            <person name="Colbourne J.K."/>
            <person name="Pfrender M.E."/>
            <person name="Gilbert D."/>
            <person name="Thomas W.K."/>
            <person name="Tucker A."/>
            <person name="Oakley T.H."/>
            <person name="Tokishita S."/>
            <person name="Aerts A."/>
            <person name="Arnold G.J."/>
            <person name="Basu M.K."/>
            <person name="Bauer D.J."/>
            <person name="Caceres C.E."/>
            <person name="Carmel L."/>
            <person name="Casola C."/>
            <person name="Choi J.H."/>
            <person name="Detter J.C."/>
            <person name="Dong Q."/>
            <person name="Dusheyko S."/>
            <person name="Eads B.D."/>
            <person name="Frohlich T."/>
            <person name="Geiler-Samerotte K.A."/>
            <person name="Gerlach D."/>
            <person name="Hatcher P."/>
            <person name="Jogdeo S."/>
            <person name="Krijgsveld J."/>
            <person name="Kriventseva E.V."/>
            <person name="Kultz D."/>
            <person name="Laforsch C."/>
            <person name="Lindquist E."/>
            <person name="Lopez J."/>
            <person name="Manak J.R."/>
            <person name="Muller J."/>
            <person name="Pangilinan J."/>
            <person name="Patwardhan R.P."/>
            <person name="Pitluck S."/>
            <person name="Pritham E.J."/>
            <person name="Rechtsteiner A."/>
            <person name="Rho M."/>
            <person name="Rogozin I.B."/>
            <person name="Sakarya O."/>
            <person name="Salamov A."/>
            <person name="Schaack S."/>
            <person name="Shapiro H."/>
            <person name="Shiga Y."/>
            <person name="Skalitzky C."/>
            <person name="Smith Z."/>
            <person name="Souvorov A."/>
            <person name="Sung W."/>
            <person name="Tang Z."/>
            <person name="Tsuchiya D."/>
            <person name="Tu H."/>
            <person name="Vos H."/>
            <person name="Wang M."/>
            <person name="Wolf Y.I."/>
            <person name="Yamagata H."/>
            <person name="Yamada T."/>
            <person name="Ye Y."/>
            <person name="Shaw J.R."/>
            <person name="Andrews J."/>
            <person name="Crease T.J."/>
            <person name="Tang H."/>
            <person name="Lucas S.M."/>
            <person name="Robertson H.M."/>
            <person name="Bork P."/>
            <person name="Koonin E.V."/>
            <person name="Zdobnov E.M."/>
            <person name="Grigoriev I.V."/>
            <person name="Lynch M."/>
            <person name="Boore J.L."/>
        </authorList>
    </citation>
    <scope>NUCLEOTIDE SEQUENCE [LARGE SCALE GENOMIC DNA]</scope>
</reference>
<dbReference type="EMBL" id="GL732650">
    <property type="protein sequence ID" value="EFX68690.1"/>
    <property type="molecule type" value="Genomic_DNA"/>
</dbReference>
<evidence type="ECO:0000313" key="3">
    <source>
        <dbReference type="Proteomes" id="UP000000305"/>
    </source>
</evidence>
<evidence type="ECO:0000256" key="1">
    <source>
        <dbReference type="SAM" id="Phobius"/>
    </source>
</evidence>
<keyword evidence="1" id="KW-1133">Transmembrane helix</keyword>
<dbReference type="InParanoid" id="E9HHU1"/>
<keyword evidence="3" id="KW-1185">Reference proteome</keyword>
<dbReference type="AlphaFoldDB" id="E9HHU1"/>
<feature type="transmembrane region" description="Helical" evidence="1">
    <location>
        <begin position="50"/>
        <end position="69"/>
    </location>
</feature>
<evidence type="ECO:0000313" key="2">
    <source>
        <dbReference type="EMBL" id="EFX68690.1"/>
    </source>
</evidence>
<dbReference type="KEGG" id="dpx:DAPPUDRAFT_301266"/>
<protein>
    <submittedName>
        <fullName evidence="2">Uncharacterized protein</fullName>
    </submittedName>
</protein>
<proteinExistence type="predicted"/>
<name>E9HHU1_DAPPU</name>
<dbReference type="HOGENOM" id="CLU_2335712_0_0_1"/>
<keyword evidence="1" id="KW-0472">Membrane</keyword>
<accession>E9HHU1</accession>